<protein>
    <submittedName>
        <fullName evidence="1">Tetratricopeptide (TPR) repeat protein</fullName>
    </submittedName>
</protein>
<keyword evidence="2" id="KW-1185">Reference proteome</keyword>
<gene>
    <name evidence="1" type="ORF">J2X78_003853</name>
</gene>
<proteinExistence type="predicted"/>
<organism evidence="1 2">
    <name type="scientific">Pedobacter africanus</name>
    <dbReference type="NCBI Taxonomy" id="151894"/>
    <lineage>
        <taxon>Bacteria</taxon>
        <taxon>Pseudomonadati</taxon>
        <taxon>Bacteroidota</taxon>
        <taxon>Sphingobacteriia</taxon>
        <taxon>Sphingobacteriales</taxon>
        <taxon>Sphingobacteriaceae</taxon>
        <taxon>Pedobacter</taxon>
    </lineage>
</organism>
<dbReference type="Proteomes" id="UP001246858">
    <property type="component" value="Unassembled WGS sequence"/>
</dbReference>
<dbReference type="EMBL" id="JAVDTF010000003">
    <property type="protein sequence ID" value="MDR6785279.1"/>
    <property type="molecule type" value="Genomic_DNA"/>
</dbReference>
<reference evidence="1" key="1">
    <citation type="submission" date="2023-07" db="EMBL/GenBank/DDBJ databases">
        <title>Sorghum-associated microbial communities from plants grown in Nebraska, USA.</title>
        <authorList>
            <person name="Schachtman D."/>
        </authorList>
    </citation>
    <scope>NUCLEOTIDE SEQUENCE</scope>
    <source>
        <strain evidence="1">2697</strain>
    </source>
</reference>
<comment type="caution">
    <text evidence="1">The sequence shown here is derived from an EMBL/GenBank/DDBJ whole genome shotgun (WGS) entry which is preliminary data.</text>
</comment>
<evidence type="ECO:0000313" key="1">
    <source>
        <dbReference type="EMBL" id="MDR6785279.1"/>
    </source>
</evidence>
<accession>A0ACC6L1P8</accession>
<sequence>MKNLNLIIVALLTFAVFTSCKKFVNVSLPTSQLTGENVFQDQATTNAAMVDIYSKQRETGFLARSGATVNLGMYADELIYTRTDVEPGIPYTNNILATNNITSQLWNESYHLIYCANAVIEGVQKSTLLSVANKNQFIGEATFIRALNHFYLSNVYGDIPYISSTDYDMNKSVRRLPVEEVYNAIIADLKQATELLPETYISVERARPNRATAWALLARVYLYIGDWQDAVIASEKVINNKIYLWENNLENVFLKESTATIWQFAPKLVGNNTNEGATFVTLNGSIPGYALSPILVNSFEPDDRRKLYWVGMVTNGADRWYFPYKYKQRLNTGTSKEYSVVFRLAEQYLIRSEARARLGQLTEAKDDLNKIRNTAGLSNTNASTADEIIAAVLKERKFELFTEHGHRFFDLKRLGKLDETLSLVKPGWETNDKLWPIPDKEILANSNLAPQNPGY</sequence>
<name>A0ACC6L1P8_9SPHI</name>
<evidence type="ECO:0000313" key="2">
    <source>
        <dbReference type="Proteomes" id="UP001246858"/>
    </source>
</evidence>